<organism evidence="8 9">
    <name type="scientific">Lachnospira hominis</name>
    <name type="common">ex Liu et al. 2021</name>
    <dbReference type="NCBI Taxonomy" id="2763051"/>
    <lineage>
        <taxon>Bacteria</taxon>
        <taxon>Bacillati</taxon>
        <taxon>Bacillota</taxon>
        <taxon>Clostridia</taxon>
        <taxon>Lachnospirales</taxon>
        <taxon>Lachnospiraceae</taxon>
        <taxon>Lachnospira</taxon>
    </lineage>
</organism>
<dbReference type="Proteomes" id="UP000628463">
    <property type="component" value="Unassembled WGS sequence"/>
</dbReference>
<evidence type="ECO:0000256" key="1">
    <source>
        <dbReference type="ARBA" id="ARBA00000677"/>
    </source>
</evidence>
<comment type="catalytic activity">
    <reaction evidence="1 6">
        <text>Cleavage of hydrophobic, N-terminal signal or leader sequences from secreted and periplasmic proteins.</text>
        <dbReference type="EC" id="3.4.21.89"/>
    </reaction>
</comment>
<feature type="transmembrane region" description="Helical" evidence="6">
    <location>
        <begin position="21"/>
        <end position="39"/>
    </location>
</feature>
<sequence>MSTLFQRRYQENTRLQSVCKMIVNIIMVIVSAYVIVTFMCDRTIISGGSMQPVIENEDTVLINRFAYSFTKPKRYSVAAFKLPGSNSSKVYVKRVIGLPGEKIQIKDGHVYINGEQLKDDVFTDTILTAGLAANEITLGKDEYFLLGDNRNNSEDSRFAGVGIVKEKNITGSVWAIVGPVKRLGFVK</sequence>
<keyword evidence="5 6" id="KW-0378">Hydrolase</keyword>
<dbReference type="InterPro" id="IPR019533">
    <property type="entry name" value="Peptidase_S26"/>
</dbReference>
<accession>A0ABR7G0L4</accession>
<name>A0ABR7G0L4_9FIRM</name>
<dbReference type="EC" id="3.4.21.89" evidence="4 6"/>
<dbReference type="GO" id="GO:0009003">
    <property type="term" value="F:signal peptidase activity"/>
    <property type="evidence" value="ECO:0007669"/>
    <property type="project" value="UniProtKB-EC"/>
</dbReference>
<evidence type="ECO:0000313" key="8">
    <source>
        <dbReference type="EMBL" id="MBC5680982.1"/>
    </source>
</evidence>
<proteinExistence type="inferred from homology"/>
<comment type="similarity">
    <text evidence="3 6">Belongs to the peptidase S26 family.</text>
</comment>
<dbReference type="Gene3D" id="2.10.109.10">
    <property type="entry name" value="Umud Fragment, subunit A"/>
    <property type="match status" value="1"/>
</dbReference>
<evidence type="ECO:0000313" key="9">
    <source>
        <dbReference type="Proteomes" id="UP000628463"/>
    </source>
</evidence>
<keyword evidence="6" id="KW-0812">Transmembrane</keyword>
<gene>
    <name evidence="8" type="primary">lepB</name>
    <name evidence="8" type="ORF">H8S01_08420</name>
</gene>
<evidence type="ECO:0000256" key="6">
    <source>
        <dbReference type="RuleBase" id="RU362042"/>
    </source>
</evidence>
<dbReference type="PANTHER" id="PTHR43390">
    <property type="entry name" value="SIGNAL PEPTIDASE I"/>
    <property type="match status" value="1"/>
</dbReference>
<dbReference type="InterPro" id="IPR000223">
    <property type="entry name" value="Pept_S26A_signal_pept_1"/>
</dbReference>
<dbReference type="CDD" id="cd06530">
    <property type="entry name" value="S26_SPase_I"/>
    <property type="match status" value="1"/>
</dbReference>
<keyword evidence="6" id="KW-0645">Protease</keyword>
<dbReference type="PRINTS" id="PR00727">
    <property type="entry name" value="LEADERPTASE"/>
</dbReference>
<evidence type="ECO:0000256" key="5">
    <source>
        <dbReference type="ARBA" id="ARBA00022801"/>
    </source>
</evidence>
<dbReference type="NCBIfam" id="TIGR02227">
    <property type="entry name" value="sigpep_I_bact"/>
    <property type="match status" value="1"/>
</dbReference>
<dbReference type="InterPro" id="IPR036286">
    <property type="entry name" value="LexA/Signal_pep-like_sf"/>
</dbReference>
<evidence type="ECO:0000259" key="7">
    <source>
        <dbReference type="Pfam" id="PF10502"/>
    </source>
</evidence>
<reference evidence="8 9" key="1">
    <citation type="submission" date="2020-08" db="EMBL/GenBank/DDBJ databases">
        <title>Genome public.</title>
        <authorList>
            <person name="Liu C."/>
            <person name="Sun Q."/>
        </authorList>
    </citation>
    <scope>NUCLEOTIDE SEQUENCE [LARGE SCALE GENOMIC DNA]</scope>
    <source>
        <strain evidence="8 9">NSJ-43</strain>
    </source>
</reference>
<dbReference type="PROSITE" id="PS00760">
    <property type="entry name" value="SPASE_I_2"/>
    <property type="match status" value="1"/>
</dbReference>
<protein>
    <recommendedName>
        <fullName evidence="4 6">Signal peptidase I</fullName>
        <ecNumber evidence="4 6">3.4.21.89</ecNumber>
    </recommendedName>
</protein>
<evidence type="ECO:0000256" key="3">
    <source>
        <dbReference type="ARBA" id="ARBA00009370"/>
    </source>
</evidence>
<keyword evidence="9" id="KW-1185">Reference proteome</keyword>
<evidence type="ECO:0000256" key="4">
    <source>
        <dbReference type="ARBA" id="ARBA00013208"/>
    </source>
</evidence>
<keyword evidence="6" id="KW-0472">Membrane</keyword>
<evidence type="ECO:0000256" key="2">
    <source>
        <dbReference type="ARBA" id="ARBA00004401"/>
    </source>
</evidence>
<dbReference type="PANTHER" id="PTHR43390:SF1">
    <property type="entry name" value="CHLOROPLAST PROCESSING PEPTIDASE"/>
    <property type="match status" value="1"/>
</dbReference>
<dbReference type="Pfam" id="PF10502">
    <property type="entry name" value="Peptidase_S26"/>
    <property type="match status" value="1"/>
</dbReference>
<comment type="caution">
    <text evidence="8">The sequence shown here is derived from an EMBL/GenBank/DDBJ whole genome shotgun (WGS) entry which is preliminary data.</text>
</comment>
<comment type="subcellular location">
    <subcellularLocation>
        <location evidence="2">Cell membrane</location>
        <topology evidence="2">Single-pass type II membrane protein</topology>
    </subcellularLocation>
    <subcellularLocation>
        <location evidence="6">Membrane</location>
        <topology evidence="6">Single-pass type II membrane protein</topology>
    </subcellularLocation>
</comment>
<dbReference type="RefSeq" id="WP_021866745.1">
    <property type="nucleotide sequence ID" value="NZ_JACOPD010000005.1"/>
</dbReference>
<keyword evidence="6" id="KW-1133">Transmembrane helix</keyword>
<dbReference type="SUPFAM" id="SSF51306">
    <property type="entry name" value="LexA/Signal peptidase"/>
    <property type="match status" value="1"/>
</dbReference>
<feature type="domain" description="Peptidase S26" evidence="7">
    <location>
        <begin position="20"/>
        <end position="174"/>
    </location>
</feature>
<dbReference type="InterPro" id="IPR019757">
    <property type="entry name" value="Pept_S26A_signal_pept_1_Lys-AS"/>
</dbReference>
<dbReference type="EMBL" id="JACOPD010000005">
    <property type="protein sequence ID" value="MBC5680982.1"/>
    <property type="molecule type" value="Genomic_DNA"/>
</dbReference>